<accession>A0AA35KBF2</accession>
<organism evidence="1 2">
    <name type="scientific">Podarcis lilfordi</name>
    <name type="common">Lilford's wall lizard</name>
    <dbReference type="NCBI Taxonomy" id="74358"/>
    <lineage>
        <taxon>Eukaryota</taxon>
        <taxon>Metazoa</taxon>
        <taxon>Chordata</taxon>
        <taxon>Craniata</taxon>
        <taxon>Vertebrata</taxon>
        <taxon>Euteleostomi</taxon>
        <taxon>Lepidosauria</taxon>
        <taxon>Squamata</taxon>
        <taxon>Bifurcata</taxon>
        <taxon>Unidentata</taxon>
        <taxon>Episquamata</taxon>
        <taxon>Laterata</taxon>
        <taxon>Lacertibaenia</taxon>
        <taxon>Lacertidae</taxon>
        <taxon>Podarcis</taxon>
    </lineage>
</organism>
<keyword evidence="2" id="KW-1185">Reference proteome</keyword>
<name>A0AA35KBF2_9SAUR</name>
<proteinExistence type="predicted"/>
<dbReference type="Proteomes" id="UP001178461">
    <property type="component" value="Chromosome 5"/>
</dbReference>
<gene>
    <name evidence="1" type="ORF">PODLI_1B004354</name>
</gene>
<reference evidence="1" key="1">
    <citation type="submission" date="2022-12" db="EMBL/GenBank/DDBJ databases">
        <authorList>
            <person name="Alioto T."/>
            <person name="Alioto T."/>
            <person name="Gomez Garrido J."/>
        </authorList>
    </citation>
    <scope>NUCLEOTIDE SEQUENCE</scope>
</reference>
<evidence type="ECO:0000313" key="1">
    <source>
        <dbReference type="EMBL" id="CAI5774364.1"/>
    </source>
</evidence>
<dbReference type="EMBL" id="OX395130">
    <property type="protein sequence ID" value="CAI5774364.1"/>
    <property type="molecule type" value="Genomic_DNA"/>
</dbReference>
<sequence length="104" mass="11765">MPDDVTSRHPATHRRGCLLQLCTRPSSGLLRTVTHAETLGLDSSEGETANILWVSIHLAWRYQLHHIPHAAKLLLFPHSYTTTPAQFLWCLLTAMKHSKSIQFP</sequence>
<evidence type="ECO:0000313" key="2">
    <source>
        <dbReference type="Proteomes" id="UP001178461"/>
    </source>
</evidence>
<dbReference type="AlphaFoldDB" id="A0AA35KBF2"/>
<protein>
    <submittedName>
        <fullName evidence="1">Uncharacterized protein</fullName>
    </submittedName>
</protein>